<reference evidence="1" key="2">
    <citation type="submission" date="2011-02" db="EMBL/GenBank/DDBJ databases">
        <authorList>
            <person name="MacLean D."/>
        </authorList>
    </citation>
    <scope>NUCLEOTIDE SEQUENCE</scope>
</reference>
<evidence type="ECO:0000313" key="1">
    <source>
        <dbReference type="EMBL" id="CCA19841.1"/>
    </source>
</evidence>
<organism evidence="1">
    <name type="scientific">Albugo laibachii Nc14</name>
    <dbReference type="NCBI Taxonomy" id="890382"/>
    <lineage>
        <taxon>Eukaryota</taxon>
        <taxon>Sar</taxon>
        <taxon>Stramenopiles</taxon>
        <taxon>Oomycota</taxon>
        <taxon>Peronosporomycetes</taxon>
        <taxon>Albuginales</taxon>
        <taxon>Albuginaceae</taxon>
        <taxon>Albugo</taxon>
    </lineage>
</organism>
<name>F0WF59_9STRA</name>
<dbReference type="HOGENOM" id="CLU_3145591_0_0_1"/>
<protein>
    <submittedName>
        <fullName evidence="1">AlNc14C80G5253 protein</fullName>
    </submittedName>
</protein>
<reference evidence="1" key="1">
    <citation type="journal article" date="2011" name="PLoS Biol.">
        <title>Gene gain and loss during evolution of obligate parasitism in the white rust pathogen of Arabidopsis thaliana.</title>
        <authorList>
            <person name="Kemen E."/>
            <person name="Gardiner A."/>
            <person name="Schultz-Larsen T."/>
            <person name="Kemen A.C."/>
            <person name="Balmuth A.L."/>
            <person name="Robert-Seilaniantz A."/>
            <person name="Bailey K."/>
            <person name="Holub E."/>
            <person name="Studholme D.J."/>
            <person name="Maclean D."/>
            <person name="Jones J.D."/>
        </authorList>
    </citation>
    <scope>NUCLEOTIDE SEQUENCE</scope>
</reference>
<dbReference type="AlphaFoldDB" id="F0WF59"/>
<accession>F0WF59</accession>
<sequence>MARVLACDTACYRMFSLWKNDETIGKVNSEKNGGEAECELKLLREEIQK</sequence>
<dbReference type="EMBL" id="FR824125">
    <property type="protein sequence ID" value="CCA19841.1"/>
    <property type="molecule type" value="Genomic_DNA"/>
</dbReference>
<gene>
    <name evidence="1" type="primary">AlNc14C80G5253</name>
    <name evidence="1" type="ORF">ALNC14_059840</name>
</gene>
<proteinExistence type="predicted"/>